<comment type="caution">
    <text evidence="1">The sequence shown here is derived from an EMBL/GenBank/DDBJ whole genome shotgun (WGS) entry which is preliminary data.</text>
</comment>
<evidence type="ECO:0000313" key="1">
    <source>
        <dbReference type="EMBL" id="KAK7344834.1"/>
    </source>
</evidence>
<name>A0AAN9LZ91_CANGL</name>
<keyword evidence="2" id="KW-1185">Reference proteome</keyword>
<dbReference type="EMBL" id="JAYMYQ010000003">
    <property type="protein sequence ID" value="KAK7344834.1"/>
    <property type="molecule type" value="Genomic_DNA"/>
</dbReference>
<evidence type="ECO:0000313" key="2">
    <source>
        <dbReference type="Proteomes" id="UP001367508"/>
    </source>
</evidence>
<dbReference type="AlphaFoldDB" id="A0AAN9LZ91"/>
<proteinExistence type="predicted"/>
<protein>
    <submittedName>
        <fullName evidence="1">Uncharacterized protein</fullName>
    </submittedName>
</protein>
<reference evidence="1 2" key="1">
    <citation type="submission" date="2024-01" db="EMBL/GenBank/DDBJ databases">
        <title>The genomes of 5 underutilized Papilionoideae crops provide insights into root nodulation and disease resistanc.</title>
        <authorList>
            <person name="Jiang F."/>
        </authorList>
    </citation>
    <scope>NUCLEOTIDE SEQUENCE [LARGE SCALE GENOMIC DNA]</scope>
    <source>
        <strain evidence="1">LVBAO_FW01</strain>
        <tissue evidence="1">Leaves</tissue>
    </source>
</reference>
<accession>A0AAN9LZ91</accession>
<dbReference type="Proteomes" id="UP001367508">
    <property type="component" value="Unassembled WGS sequence"/>
</dbReference>
<gene>
    <name evidence="1" type="ORF">VNO77_14975</name>
</gene>
<sequence>MDPEFKGVRRSTRVKESNRRLKGYKWQVWSAMVENTRMKEMQQEIHTLHEILEKNSLEQKNLTMQMVEEAKDWQDLIRDFPSLNLEDRVALNGEGIITSGSQVEGELHKEDNMENSELDKKTRGEFVTPQGQVEMDPEFKGVRRSTKVRESNRRLKGYKWQVWSVLESSRGVSLSLHPLPRGKISLDSLAIVSSPHLKGAQPGETLSPVLPMTMRESTHRPELLQKEGPSNVHLFKFEAPNSLSFVLEITTGLHVSSQRTKIPMILGQPTWFYS</sequence>
<organism evidence="1 2">
    <name type="scientific">Canavalia gladiata</name>
    <name type="common">Sword bean</name>
    <name type="synonym">Dolichos gladiatus</name>
    <dbReference type="NCBI Taxonomy" id="3824"/>
    <lineage>
        <taxon>Eukaryota</taxon>
        <taxon>Viridiplantae</taxon>
        <taxon>Streptophyta</taxon>
        <taxon>Embryophyta</taxon>
        <taxon>Tracheophyta</taxon>
        <taxon>Spermatophyta</taxon>
        <taxon>Magnoliopsida</taxon>
        <taxon>eudicotyledons</taxon>
        <taxon>Gunneridae</taxon>
        <taxon>Pentapetalae</taxon>
        <taxon>rosids</taxon>
        <taxon>fabids</taxon>
        <taxon>Fabales</taxon>
        <taxon>Fabaceae</taxon>
        <taxon>Papilionoideae</taxon>
        <taxon>50 kb inversion clade</taxon>
        <taxon>NPAAA clade</taxon>
        <taxon>indigoferoid/millettioid clade</taxon>
        <taxon>Phaseoleae</taxon>
        <taxon>Canavalia</taxon>
    </lineage>
</organism>